<protein>
    <submittedName>
        <fullName evidence="1">Uncharacterized protein</fullName>
    </submittedName>
</protein>
<proteinExistence type="predicted"/>
<dbReference type="HOGENOM" id="CLU_207281_0_0_6"/>
<accession>A0A0H3FIG0</accession>
<gene>
    <name evidence="1" type="ordered locus">Rahaq_4980</name>
</gene>
<name>A0A0H3FIG0_RAHSY</name>
<dbReference type="KEGG" id="rah:Rahaq_4980"/>
<reference evidence="2" key="1">
    <citation type="submission" date="2011-01" db="EMBL/GenBank/DDBJ databases">
        <title>Complete sequence of plasmid1 of Rahnella sp. Y9602.</title>
        <authorList>
            <consortium name="US DOE Joint Genome Institute"/>
            <person name="Lucas S."/>
            <person name="Copeland A."/>
            <person name="Lapidus A."/>
            <person name="Cheng J.-F."/>
            <person name="Goodwin L."/>
            <person name="Pitluck S."/>
            <person name="Lu M."/>
            <person name="Detter J.C."/>
            <person name="Han C."/>
            <person name="Tapia R."/>
            <person name="Land M."/>
            <person name="Hauser L."/>
            <person name="Kyrpides N."/>
            <person name="Ivanova N."/>
            <person name="Ovchinnikova G."/>
            <person name="Pagani I."/>
            <person name="Sobecky P.A."/>
            <person name="Martinez R.J."/>
            <person name="Woyke T."/>
        </authorList>
    </citation>
    <scope>NUCLEOTIDE SEQUENCE [LARGE SCALE GENOMIC DNA]</scope>
    <source>
        <strain evidence="2">Y9602</strain>
        <plasmid evidence="2">pRAHAQ01</plasmid>
    </source>
</reference>
<keyword evidence="1" id="KW-0614">Plasmid</keyword>
<dbReference type="AlphaFoldDB" id="A0A0H3FIG0"/>
<evidence type="ECO:0000313" key="1">
    <source>
        <dbReference type="EMBL" id="ADW76555.1"/>
    </source>
</evidence>
<dbReference type="Proteomes" id="UP000007257">
    <property type="component" value="Plasmid pRAHAQ01"/>
</dbReference>
<dbReference type="EMBL" id="CP002506">
    <property type="protein sequence ID" value="ADW76555.1"/>
    <property type="molecule type" value="Genomic_DNA"/>
</dbReference>
<geneLocation type="plasmid" evidence="1 2">
    <name>pRAHAQ01</name>
</geneLocation>
<sequence length="64" mass="7093">MINHLIINGVKFTLPESGRVLLQMTGGDIADAEILRDDQHVQSLQAFLEIAEFAGYQVIPPEND</sequence>
<reference evidence="1 2" key="2">
    <citation type="journal article" date="2012" name="J. Bacteriol.">
        <title>Complete Genome Sequence of Rahnella sp. Strain Y9602, a Gammaproteobacterium Isolate from Metal- and Radionuclide-Contaminated Soil.</title>
        <authorList>
            <person name="Martinez R.J."/>
            <person name="Bruce D."/>
            <person name="Detter C."/>
            <person name="Goodwin L.A."/>
            <person name="Han J."/>
            <person name="Han C.S."/>
            <person name="Held B."/>
            <person name="Land M.L."/>
            <person name="Mikhailova N."/>
            <person name="Nolan M."/>
            <person name="Pennacchio L."/>
            <person name="Pitluck S."/>
            <person name="Tapia R."/>
            <person name="Woyke T."/>
            <person name="Sobecky P.A."/>
        </authorList>
    </citation>
    <scope>NUCLEOTIDE SEQUENCE [LARGE SCALE GENOMIC DNA]</scope>
    <source>
        <strain evidence="1 2">Y9602</strain>
        <plasmid evidence="1 2">pRAHAQ01</plasmid>
    </source>
</reference>
<evidence type="ECO:0000313" key="2">
    <source>
        <dbReference type="Proteomes" id="UP000007257"/>
    </source>
</evidence>
<organism evidence="1 2">
    <name type="scientific">Rahnella sp. (strain Y9602)</name>
    <dbReference type="NCBI Taxonomy" id="2703885"/>
    <lineage>
        <taxon>Bacteria</taxon>
        <taxon>Pseudomonadati</taxon>
        <taxon>Pseudomonadota</taxon>
        <taxon>Gammaproteobacteria</taxon>
        <taxon>Enterobacterales</taxon>
        <taxon>Yersiniaceae</taxon>
        <taxon>Rahnella</taxon>
    </lineage>
</organism>